<evidence type="ECO:0000313" key="1">
    <source>
        <dbReference type="EMBL" id="GJT43773.1"/>
    </source>
</evidence>
<evidence type="ECO:0000313" key="2">
    <source>
        <dbReference type="Proteomes" id="UP001151760"/>
    </source>
</evidence>
<comment type="caution">
    <text evidence="1">The sequence shown here is derived from an EMBL/GenBank/DDBJ whole genome shotgun (WGS) entry which is preliminary data.</text>
</comment>
<sequence>MEEASLHTTRKHLFISTQYYDKHGVPPTKRLFKVAMLDPSPNLLVHGERLEIWDYQLCAIWKNLGYSEWSTPTGLKLARENLQSRVKEEDSITDVENAVFDLGVMDSLCFLFIDQRVFIGMITKFIKFIELNFSVITRGF</sequence>
<gene>
    <name evidence="1" type="ORF">Tco_0952488</name>
</gene>
<dbReference type="EMBL" id="BQNB010015757">
    <property type="protein sequence ID" value="GJT43773.1"/>
    <property type="molecule type" value="Genomic_DNA"/>
</dbReference>
<reference evidence="1" key="2">
    <citation type="submission" date="2022-01" db="EMBL/GenBank/DDBJ databases">
        <authorList>
            <person name="Yamashiro T."/>
            <person name="Shiraishi A."/>
            <person name="Satake H."/>
            <person name="Nakayama K."/>
        </authorList>
    </citation>
    <scope>NUCLEOTIDE SEQUENCE</scope>
</reference>
<protein>
    <submittedName>
        <fullName evidence="1">Uncharacterized protein</fullName>
    </submittedName>
</protein>
<accession>A0ABQ5DZ00</accession>
<proteinExistence type="predicted"/>
<organism evidence="1 2">
    <name type="scientific">Tanacetum coccineum</name>
    <dbReference type="NCBI Taxonomy" id="301880"/>
    <lineage>
        <taxon>Eukaryota</taxon>
        <taxon>Viridiplantae</taxon>
        <taxon>Streptophyta</taxon>
        <taxon>Embryophyta</taxon>
        <taxon>Tracheophyta</taxon>
        <taxon>Spermatophyta</taxon>
        <taxon>Magnoliopsida</taxon>
        <taxon>eudicotyledons</taxon>
        <taxon>Gunneridae</taxon>
        <taxon>Pentapetalae</taxon>
        <taxon>asterids</taxon>
        <taxon>campanulids</taxon>
        <taxon>Asterales</taxon>
        <taxon>Asteraceae</taxon>
        <taxon>Asteroideae</taxon>
        <taxon>Anthemideae</taxon>
        <taxon>Anthemidinae</taxon>
        <taxon>Tanacetum</taxon>
    </lineage>
</organism>
<name>A0ABQ5DZ00_9ASTR</name>
<reference evidence="1" key="1">
    <citation type="journal article" date="2022" name="Int. J. Mol. Sci.">
        <title>Draft Genome of Tanacetum Coccineum: Genomic Comparison of Closely Related Tanacetum-Family Plants.</title>
        <authorList>
            <person name="Yamashiro T."/>
            <person name="Shiraishi A."/>
            <person name="Nakayama K."/>
            <person name="Satake H."/>
        </authorList>
    </citation>
    <scope>NUCLEOTIDE SEQUENCE</scope>
</reference>
<dbReference type="Proteomes" id="UP001151760">
    <property type="component" value="Unassembled WGS sequence"/>
</dbReference>
<keyword evidence="2" id="KW-1185">Reference proteome</keyword>